<feature type="compositionally biased region" description="Low complexity" evidence="7">
    <location>
        <begin position="146"/>
        <end position="159"/>
    </location>
</feature>
<dbReference type="InterPro" id="IPR000719">
    <property type="entry name" value="Prot_kinase_dom"/>
</dbReference>
<keyword evidence="5 6" id="KW-0067">ATP-binding</keyword>
<feature type="compositionally biased region" description="Low complexity" evidence="7">
    <location>
        <begin position="109"/>
        <end position="120"/>
    </location>
</feature>
<dbReference type="PROSITE" id="PS50011">
    <property type="entry name" value="PROTEIN_KINASE_DOM"/>
    <property type="match status" value="1"/>
</dbReference>
<dbReference type="InterPro" id="IPR017441">
    <property type="entry name" value="Protein_kinase_ATP_BS"/>
</dbReference>
<dbReference type="PANTHER" id="PTHR45646">
    <property type="entry name" value="SERINE/THREONINE-PROTEIN KINASE DOA-RELATED"/>
    <property type="match status" value="1"/>
</dbReference>
<accession>A0A9W7L482</accession>
<feature type="compositionally biased region" description="Basic and acidic residues" evidence="7">
    <location>
        <begin position="8"/>
        <end position="31"/>
    </location>
</feature>
<evidence type="ECO:0000256" key="1">
    <source>
        <dbReference type="ARBA" id="ARBA00022527"/>
    </source>
</evidence>
<dbReference type="Pfam" id="PF00069">
    <property type="entry name" value="Pkinase"/>
    <property type="match status" value="1"/>
</dbReference>
<protein>
    <recommendedName>
        <fullName evidence="8">Protein kinase domain-containing protein</fullName>
    </recommendedName>
</protein>
<dbReference type="GO" id="GO:0005634">
    <property type="term" value="C:nucleus"/>
    <property type="evidence" value="ECO:0007669"/>
    <property type="project" value="TreeGrafter"/>
</dbReference>
<dbReference type="PROSITE" id="PS00108">
    <property type="entry name" value="PROTEIN_KINASE_ST"/>
    <property type="match status" value="1"/>
</dbReference>
<proteinExistence type="predicted"/>
<dbReference type="InterPro" id="IPR008271">
    <property type="entry name" value="Ser/Thr_kinase_AS"/>
</dbReference>
<dbReference type="GO" id="GO:0004674">
    <property type="term" value="F:protein serine/threonine kinase activity"/>
    <property type="evidence" value="ECO:0007669"/>
    <property type="project" value="UniProtKB-KW"/>
</dbReference>
<feature type="region of interest" description="Disordered" evidence="7">
    <location>
        <begin position="1"/>
        <end position="120"/>
    </location>
</feature>
<dbReference type="PROSITE" id="PS00107">
    <property type="entry name" value="PROTEIN_KINASE_ATP"/>
    <property type="match status" value="1"/>
</dbReference>
<dbReference type="Proteomes" id="UP001165065">
    <property type="component" value="Unassembled WGS sequence"/>
</dbReference>
<dbReference type="GO" id="GO:0005524">
    <property type="term" value="F:ATP binding"/>
    <property type="evidence" value="ECO:0007669"/>
    <property type="project" value="UniProtKB-UniRule"/>
</dbReference>
<keyword evidence="2" id="KW-0808">Transferase</keyword>
<evidence type="ECO:0000313" key="10">
    <source>
        <dbReference type="Proteomes" id="UP001165065"/>
    </source>
</evidence>
<dbReference type="SMART" id="SM00220">
    <property type="entry name" value="S_TKc"/>
    <property type="match status" value="1"/>
</dbReference>
<dbReference type="OrthoDB" id="283111at2759"/>
<evidence type="ECO:0000256" key="6">
    <source>
        <dbReference type="PROSITE-ProRule" id="PRU10141"/>
    </source>
</evidence>
<evidence type="ECO:0000256" key="4">
    <source>
        <dbReference type="ARBA" id="ARBA00022777"/>
    </source>
</evidence>
<sequence length="501" mass="55903">MLGGGGGDMKEKDEKEKDEKEKDEKERDKKDKKDKKKNKKRKKKKKKKDKKEKKEKKEKSAKKSHKKSSSKKSKRSKRQSPSTDSSADSTSSSSNSSSLAPPSKKRRLSPSPAADLAQAPAPAIAPSRTLSLVAHTSASPLSGQNSPLPSSAKALAPPKIVGGHIDPSDPDQTHHLMAPPGTLLDDRYEINGDLGLGTFGRVLCCRDLKREGEEVAVKVIRSIKRYEESAKIEFGVLLDVNKRGGRGVELCVKMLDNFIHAGHFCMVFEPLSVSLYDLIKGNDYAPLPLRLCLRIARDLVEGVGFLHEMRLIHTDLKLENVMFRGGETFFMEDYRRRKVKLPRGGGVKIIDFGGATYDNQHKGKTVNTRQYRAPEVILQLGWSMPSDMWSLGCILAEISSGDLLFSTHDNREHLAMIERCCGKFPEDMVRGSKVADGIFGEDGWHAGDLSKSSERHVQKVKSIDEEFGWSGRGWCGLMEGCLTVNPRRRIRAWEALRDFFD</sequence>
<evidence type="ECO:0000256" key="3">
    <source>
        <dbReference type="ARBA" id="ARBA00022741"/>
    </source>
</evidence>
<dbReference type="PANTHER" id="PTHR45646:SF11">
    <property type="entry name" value="SERINE_THREONINE-PROTEIN KINASE DOA"/>
    <property type="match status" value="1"/>
</dbReference>
<feature type="compositionally biased region" description="Low complexity" evidence="7">
    <location>
        <begin position="80"/>
        <end position="102"/>
    </location>
</feature>
<keyword evidence="10" id="KW-1185">Reference proteome</keyword>
<evidence type="ECO:0000256" key="2">
    <source>
        <dbReference type="ARBA" id="ARBA00022679"/>
    </source>
</evidence>
<dbReference type="EMBL" id="BRYA01000659">
    <property type="protein sequence ID" value="GMI28223.1"/>
    <property type="molecule type" value="Genomic_DNA"/>
</dbReference>
<comment type="caution">
    <text evidence="9">The sequence shown here is derived from an EMBL/GenBank/DDBJ whole genome shotgun (WGS) entry which is preliminary data.</text>
</comment>
<organism evidence="9 10">
    <name type="scientific">Triparma columacea</name>
    <dbReference type="NCBI Taxonomy" id="722753"/>
    <lineage>
        <taxon>Eukaryota</taxon>
        <taxon>Sar</taxon>
        <taxon>Stramenopiles</taxon>
        <taxon>Ochrophyta</taxon>
        <taxon>Bolidophyceae</taxon>
        <taxon>Parmales</taxon>
        <taxon>Triparmaceae</taxon>
        <taxon>Triparma</taxon>
    </lineage>
</organism>
<dbReference type="InterPro" id="IPR011009">
    <property type="entry name" value="Kinase-like_dom_sf"/>
</dbReference>
<dbReference type="SUPFAM" id="SSF56112">
    <property type="entry name" value="Protein kinase-like (PK-like)"/>
    <property type="match status" value="1"/>
</dbReference>
<dbReference type="AlphaFoldDB" id="A0A9W7L482"/>
<keyword evidence="1" id="KW-0723">Serine/threonine-protein kinase</keyword>
<keyword evidence="4" id="KW-0418">Kinase</keyword>
<feature type="compositionally biased region" description="Basic residues" evidence="7">
    <location>
        <begin position="32"/>
        <end position="78"/>
    </location>
</feature>
<keyword evidence="3 6" id="KW-0547">Nucleotide-binding</keyword>
<feature type="binding site" evidence="6">
    <location>
        <position position="218"/>
    </location>
    <ligand>
        <name>ATP</name>
        <dbReference type="ChEBI" id="CHEBI:30616"/>
    </ligand>
</feature>
<dbReference type="Gene3D" id="3.30.200.20">
    <property type="entry name" value="Phosphorylase Kinase, domain 1"/>
    <property type="match status" value="1"/>
</dbReference>
<evidence type="ECO:0000259" key="8">
    <source>
        <dbReference type="PROSITE" id="PS50011"/>
    </source>
</evidence>
<evidence type="ECO:0000313" key="9">
    <source>
        <dbReference type="EMBL" id="GMI28223.1"/>
    </source>
</evidence>
<reference evidence="10" key="1">
    <citation type="journal article" date="2023" name="Commun. Biol.">
        <title>Genome analysis of Parmales, the sister group of diatoms, reveals the evolutionary specialization of diatoms from phago-mixotrophs to photoautotrophs.</title>
        <authorList>
            <person name="Ban H."/>
            <person name="Sato S."/>
            <person name="Yoshikawa S."/>
            <person name="Yamada K."/>
            <person name="Nakamura Y."/>
            <person name="Ichinomiya M."/>
            <person name="Sato N."/>
            <person name="Blanc-Mathieu R."/>
            <person name="Endo H."/>
            <person name="Kuwata A."/>
            <person name="Ogata H."/>
        </authorList>
    </citation>
    <scope>NUCLEOTIDE SEQUENCE [LARGE SCALE GENOMIC DNA]</scope>
</reference>
<evidence type="ECO:0000256" key="7">
    <source>
        <dbReference type="SAM" id="MobiDB-lite"/>
    </source>
</evidence>
<dbReference type="InterPro" id="IPR051175">
    <property type="entry name" value="CLK_kinases"/>
</dbReference>
<evidence type="ECO:0000256" key="5">
    <source>
        <dbReference type="ARBA" id="ARBA00022840"/>
    </source>
</evidence>
<feature type="region of interest" description="Disordered" evidence="7">
    <location>
        <begin position="137"/>
        <end position="180"/>
    </location>
</feature>
<dbReference type="Gene3D" id="1.10.510.10">
    <property type="entry name" value="Transferase(Phosphotransferase) domain 1"/>
    <property type="match status" value="1"/>
</dbReference>
<name>A0A9W7L482_9STRA</name>
<feature type="domain" description="Protein kinase" evidence="8">
    <location>
        <begin position="188"/>
        <end position="500"/>
    </location>
</feature>
<gene>
    <name evidence="9" type="ORF">TrCOL_g5190</name>
</gene>